<gene>
    <name evidence="1" type="ORF">LOY88_001993</name>
</gene>
<proteinExistence type="predicted"/>
<comment type="caution">
    <text evidence="1">The sequence shown here is derived from an EMBL/GenBank/DDBJ whole genome shotgun (WGS) entry which is preliminary data.</text>
</comment>
<dbReference type="EMBL" id="JALBCA010000022">
    <property type="protein sequence ID" value="KAI2389719.1"/>
    <property type="molecule type" value="Genomic_DNA"/>
</dbReference>
<name>A0ACB8V0C4_9EURO</name>
<evidence type="ECO:0000313" key="1">
    <source>
        <dbReference type="EMBL" id="KAI2389719.1"/>
    </source>
</evidence>
<accession>A0ACB8V0C4</accession>
<organism evidence="1">
    <name type="scientific">Ophidiomyces ophidiicola</name>
    <dbReference type="NCBI Taxonomy" id="1387563"/>
    <lineage>
        <taxon>Eukaryota</taxon>
        <taxon>Fungi</taxon>
        <taxon>Dikarya</taxon>
        <taxon>Ascomycota</taxon>
        <taxon>Pezizomycotina</taxon>
        <taxon>Eurotiomycetes</taxon>
        <taxon>Eurotiomycetidae</taxon>
        <taxon>Onygenales</taxon>
        <taxon>Onygenaceae</taxon>
        <taxon>Ophidiomyces</taxon>
    </lineage>
</organism>
<sequence length="222" mass="24417">MNIQGAASALQIALGRHRIPYLLVGRYAIETACIGGATGPTSDSSAMTLNVLVDMDKDYIADVLVSSGEAFGLTSAIGLVFDPDVGYVSADPIYIDIIESGEPPYYFPSAAYSPGLRLPINAIVEVYILHPALLVISTVRLWSVATKDYSKYGYVEDSRALLYWLAERKITIAFEFYEDLPKSYLLMTFASLYAVQEDIRGLLELTMNSGDFAAIRDNRIPY</sequence>
<protein>
    <submittedName>
        <fullName evidence="1">Uncharacterized protein</fullName>
    </submittedName>
</protein>
<reference evidence="1" key="1">
    <citation type="journal article" date="2022" name="bioRxiv">
        <title>Population genetic analysis of Ophidiomyces ophidiicola, the causative agent of snake fungal disease, indicates recent introductions to the USA.</title>
        <authorList>
            <person name="Ladner J.T."/>
            <person name="Palmer J.M."/>
            <person name="Ettinger C.L."/>
            <person name="Stajich J.E."/>
            <person name="Farrell T.M."/>
            <person name="Glorioso B.M."/>
            <person name="Lawson B."/>
            <person name="Price S.J."/>
            <person name="Stengle A.G."/>
            <person name="Grear D.A."/>
            <person name="Lorch J.M."/>
        </authorList>
    </citation>
    <scope>NUCLEOTIDE SEQUENCE</scope>
    <source>
        <strain evidence="1">NWHC 24266-5</strain>
    </source>
</reference>